<reference evidence="3" key="1">
    <citation type="submission" date="2016-11" db="UniProtKB">
        <authorList>
            <consortium name="WormBaseParasite"/>
        </authorList>
    </citation>
    <scope>IDENTIFICATION</scope>
</reference>
<feature type="region of interest" description="Disordered" evidence="1">
    <location>
        <begin position="1"/>
        <end position="95"/>
    </location>
</feature>
<keyword evidence="2" id="KW-1185">Reference proteome</keyword>
<proteinExistence type="predicted"/>
<dbReference type="WBParaSite" id="L893_g6841.t1">
    <property type="protein sequence ID" value="L893_g6841.t1"/>
    <property type="gene ID" value="L893_g6841"/>
</dbReference>
<organism evidence="2 3">
    <name type="scientific">Steinernema glaseri</name>
    <dbReference type="NCBI Taxonomy" id="37863"/>
    <lineage>
        <taxon>Eukaryota</taxon>
        <taxon>Metazoa</taxon>
        <taxon>Ecdysozoa</taxon>
        <taxon>Nematoda</taxon>
        <taxon>Chromadorea</taxon>
        <taxon>Rhabditida</taxon>
        <taxon>Tylenchina</taxon>
        <taxon>Panagrolaimomorpha</taxon>
        <taxon>Strongyloidoidea</taxon>
        <taxon>Steinernematidae</taxon>
        <taxon>Steinernema</taxon>
    </lineage>
</organism>
<feature type="compositionally biased region" description="Basic and acidic residues" evidence="1">
    <location>
        <begin position="62"/>
        <end position="76"/>
    </location>
</feature>
<evidence type="ECO:0000256" key="1">
    <source>
        <dbReference type="SAM" id="MobiDB-lite"/>
    </source>
</evidence>
<accession>A0A1I8AKY1</accession>
<feature type="region of interest" description="Disordered" evidence="1">
    <location>
        <begin position="181"/>
        <end position="206"/>
    </location>
</feature>
<sequence>MYGSRVPADKFDKNASRHKRRPPSSARRTGSIEATKKDSENDPPVFVNTEDEFGFRSSRRKMLNDEREARKRREAQARTSMAPAPPPPVREQPEPRRTYVGNFERALDIGQPLVVNHQRAQAQIVLPFDDVDKQKKAAQKTFQKEQMAGCSTSSAVPMDQVIQFDVEGDRAYRRMQLWPSNPLETSEEAPRGLPEPSHYNPPHQPIGRSPEVLEMLNQSSGCRILDFFLKLLNDAELREFISTHLEQDVVDGLYLAVTKAQEHKCVT</sequence>
<name>A0A1I8AKY1_9BILA</name>
<dbReference type="AlphaFoldDB" id="A0A1I8AKY1"/>
<evidence type="ECO:0000313" key="3">
    <source>
        <dbReference type="WBParaSite" id="L893_g6841.t1"/>
    </source>
</evidence>
<protein>
    <submittedName>
        <fullName evidence="3">PWI domain-containing protein</fullName>
    </submittedName>
</protein>
<dbReference type="Proteomes" id="UP000095287">
    <property type="component" value="Unplaced"/>
</dbReference>
<evidence type="ECO:0000313" key="2">
    <source>
        <dbReference type="Proteomes" id="UP000095287"/>
    </source>
</evidence>